<name>A0A9P6Q7R3_9FUNG</name>
<dbReference type="Proteomes" id="UP000726737">
    <property type="component" value="Unassembled WGS sequence"/>
</dbReference>
<organism evidence="2 3">
    <name type="scientific">Mortierella polycephala</name>
    <dbReference type="NCBI Taxonomy" id="41804"/>
    <lineage>
        <taxon>Eukaryota</taxon>
        <taxon>Fungi</taxon>
        <taxon>Fungi incertae sedis</taxon>
        <taxon>Mucoromycota</taxon>
        <taxon>Mortierellomycotina</taxon>
        <taxon>Mortierellomycetes</taxon>
        <taxon>Mortierellales</taxon>
        <taxon>Mortierellaceae</taxon>
        <taxon>Mortierella</taxon>
    </lineage>
</organism>
<gene>
    <name evidence="2" type="ORF">BG011_001967</name>
</gene>
<dbReference type="EMBL" id="JAAAJA010000158">
    <property type="protein sequence ID" value="KAG0260319.1"/>
    <property type="molecule type" value="Genomic_DNA"/>
</dbReference>
<reference evidence="2" key="1">
    <citation type="journal article" date="2020" name="Fungal Divers.">
        <title>Resolving the Mortierellaceae phylogeny through synthesis of multi-gene phylogenetics and phylogenomics.</title>
        <authorList>
            <person name="Vandepol N."/>
            <person name="Liber J."/>
            <person name="Desiro A."/>
            <person name="Na H."/>
            <person name="Kennedy M."/>
            <person name="Barry K."/>
            <person name="Grigoriev I.V."/>
            <person name="Miller A.N."/>
            <person name="O'Donnell K."/>
            <person name="Stajich J.E."/>
            <person name="Bonito G."/>
        </authorList>
    </citation>
    <scope>NUCLEOTIDE SEQUENCE</scope>
    <source>
        <strain evidence="2">KOD948</strain>
    </source>
</reference>
<evidence type="ECO:0000313" key="3">
    <source>
        <dbReference type="Proteomes" id="UP000726737"/>
    </source>
</evidence>
<evidence type="ECO:0000313" key="2">
    <source>
        <dbReference type="EMBL" id="KAG0260319.1"/>
    </source>
</evidence>
<accession>A0A9P6Q7R3</accession>
<sequence length="212" mass="22613">MTTAMGYSKLPNIGTSLPNFRDAFPSPSFEAPDDYSRVPSPSSANVYIAPLSASSLKAYNNMNGKRKALIEAGHESKRMMFSRQRQESGSSISSTSTWASSGTFSTVSSVSYSSPSPILSASPRTISKSSSPSPSLSPSLSESTSSTSGFNPLFHLCDAIALSEKDSTENAGPCASSTAQRSTLKIVFLKRNWLAEHIAKSKEVAALKRRRA</sequence>
<feature type="compositionally biased region" description="Low complexity" evidence="1">
    <location>
        <begin position="88"/>
        <end position="147"/>
    </location>
</feature>
<dbReference type="AlphaFoldDB" id="A0A9P6Q7R3"/>
<protein>
    <submittedName>
        <fullName evidence="2">Uncharacterized protein</fullName>
    </submittedName>
</protein>
<comment type="caution">
    <text evidence="2">The sequence shown here is derived from an EMBL/GenBank/DDBJ whole genome shotgun (WGS) entry which is preliminary data.</text>
</comment>
<keyword evidence="3" id="KW-1185">Reference proteome</keyword>
<dbReference type="OrthoDB" id="2431332at2759"/>
<evidence type="ECO:0000256" key="1">
    <source>
        <dbReference type="SAM" id="MobiDB-lite"/>
    </source>
</evidence>
<feature type="region of interest" description="Disordered" evidence="1">
    <location>
        <begin position="79"/>
        <end position="147"/>
    </location>
</feature>
<proteinExistence type="predicted"/>